<evidence type="ECO:0000313" key="1">
    <source>
        <dbReference type="EMBL" id="NHZ93490.1"/>
    </source>
</evidence>
<name>A0ABX0P2L2_9BURK</name>
<evidence type="ECO:0000313" key="2">
    <source>
        <dbReference type="Proteomes" id="UP000609726"/>
    </source>
</evidence>
<dbReference type="EMBL" id="WHJH01000076">
    <property type="protein sequence ID" value="NHZ93490.1"/>
    <property type="molecule type" value="Genomic_DNA"/>
</dbReference>
<dbReference type="RefSeq" id="WP_166882175.1">
    <property type="nucleotide sequence ID" value="NZ_WHJH01000076.1"/>
</dbReference>
<gene>
    <name evidence="1" type="ORF">F2P45_31475</name>
</gene>
<accession>A0ABX0P2L2</accession>
<proteinExistence type="predicted"/>
<keyword evidence="2" id="KW-1185">Reference proteome</keyword>
<organism evidence="1 2">
    <name type="scientific">Massilia mucilaginosa</name>
    <dbReference type="NCBI Taxonomy" id="2609282"/>
    <lineage>
        <taxon>Bacteria</taxon>
        <taxon>Pseudomonadati</taxon>
        <taxon>Pseudomonadota</taxon>
        <taxon>Betaproteobacteria</taxon>
        <taxon>Burkholderiales</taxon>
        <taxon>Oxalobacteraceae</taxon>
        <taxon>Telluria group</taxon>
        <taxon>Massilia</taxon>
    </lineage>
</organism>
<sequence>MLSKLLKAIPGVFSLRPSSDYSEFLVHKTAGEIMRDNWAGVGRRMDGAIKKVGQDVEKQKNK</sequence>
<reference evidence="1 2" key="1">
    <citation type="submission" date="2019-10" db="EMBL/GenBank/DDBJ databases">
        <title>Taxonomy of Antarctic Massilia spp.: description of Massilia rubra sp. nov., Massilia aquatica sp. nov., Massilia mucilaginosa sp. nov., Massilia frigida sp. nov. isolated from streams, lakes and regoliths.</title>
        <authorList>
            <person name="Holochova P."/>
            <person name="Sedlacek I."/>
            <person name="Kralova S."/>
            <person name="Maslanova I."/>
            <person name="Busse H.-J."/>
            <person name="Stankova E."/>
            <person name="Vrbovska V."/>
            <person name="Kovarovic V."/>
            <person name="Bartak M."/>
            <person name="Svec P."/>
            <person name="Pantucek R."/>
        </authorList>
    </citation>
    <scope>NUCLEOTIDE SEQUENCE [LARGE SCALE GENOMIC DNA]</scope>
    <source>
        <strain evidence="1 2">CCM 8733</strain>
    </source>
</reference>
<comment type="caution">
    <text evidence="1">The sequence shown here is derived from an EMBL/GenBank/DDBJ whole genome shotgun (WGS) entry which is preliminary data.</text>
</comment>
<protein>
    <submittedName>
        <fullName evidence="1">Uncharacterized protein</fullName>
    </submittedName>
</protein>
<dbReference type="Proteomes" id="UP000609726">
    <property type="component" value="Unassembled WGS sequence"/>
</dbReference>